<evidence type="ECO:0000256" key="1">
    <source>
        <dbReference type="SAM" id="MobiDB-lite"/>
    </source>
</evidence>
<name>A0A914QG28_9BILA</name>
<evidence type="ECO:0000313" key="2">
    <source>
        <dbReference type="Proteomes" id="UP000887578"/>
    </source>
</evidence>
<proteinExistence type="predicted"/>
<evidence type="ECO:0000313" key="3">
    <source>
        <dbReference type="WBParaSite" id="PDA_v2.g30698.t1"/>
    </source>
</evidence>
<dbReference type="AlphaFoldDB" id="A0A914QG28"/>
<reference evidence="3" key="1">
    <citation type="submission" date="2022-11" db="UniProtKB">
        <authorList>
            <consortium name="WormBaseParasite"/>
        </authorList>
    </citation>
    <scope>IDENTIFICATION</scope>
</reference>
<keyword evidence="2" id="KW-1185">Reference proteome</keyword>
<feature type="region of interest" description="Disordered" evidence="1">
    <location>
        <begin position="43"/>
        <end position="69"/>
    </location>
</feature>
<dbReference type="WBParaSite" id="PDA_v2.g30698.t1">
    <property type="protein sequence ID" value="PDA_v2.g30698.t1"/>
    <property type="gene ID" value="PDA_v2.g30698"/>
</dbReference>
<protein>
    <submittedName>
        <fullName evidence="3">Uncharacterized protein</fullName>
    </submittedName>
</protein>
<organism evidence="2 3">
    <name type="scientific">Panagrolaimus davidi</name>
    <dbReference type="NCBI Taxonomy" id="227884"/>
    <lineage>
        <taxon>Eukaryota</taxon>
        <taxon>Metazoa</taxon>
        <taxon>Ecdysozoa</taxon>
        <taxon>Nematoda</taxon>
        <taxon>Chromadorea</taxon>
        <taxon>Rhabditida</taxon>
        <taxon>Tylenchina</taxon>
        <taxon>Panagrolaimomorpha</taxon>
        <taxon>Panagrolaimoidea</taxon>
        <taxon>Panagrolaimidae</taxon>
        <taxon>Panagrolaimus</taxon>
    </lineage>
</organism>
<dbReference type="Proteomes" id="UP000887578">
    <property type="component" value="Unplaced"/>
</dbReference>
<sequence length="96" mass="10100">MTGSGFGGASGRSSDDLINGASTYTLAQEENLNNAPAFEKIRETDSLADTAAPRELLDPQSGFESEDNLSVKQLTELGVGVMSERLAVLPPSNFHG</sequence>
<accession>A0A914QG28</accession>
<feature type="region of interest" description="Disordered" evidence="1">
    <location>
        <begin position="1"/>
        <end position="22"/>
    </location>
</feature>
<feature type="compositionally biased region" description="Gly residues" evidence="1">
    <location>
        <begin position="1"/>
        <end position="10"/>
    </location>
</feature>